<dbReference type="Proteomes" id="UP000681720">
    <property type="component" value="Unassembled WGS sequence"/>
</dbReference>
<gene>
    <name evidence="2" type="ORF">BYL167_LOCUS11000</name>
    <name evidence="1" type="ORF">GIL414_LOCUS7865</name>
</gene>
<organism evidence="2 3">
    <name type="scientific">Rotaria magnacalcarata</name>
    <dbReference type="NCBI Taxonomy" id="392030"/>
    <lineage>
        <taxon>Eukaryota</taxon>
        <taxon>Metazoa</taxon>
        <taxon>Spiralia</taxon>
        <taxon>Gnathifera</taxon>
        <taxon>Rotifera</taxon>
        <taxon>Eurotatoria</taxon>
        <taxon>Bdelloidea</taxon>
        <taxon>Philodinida</taxon>
        <taxon>Philodinidae</taxon>
        <taxon>Rotaria</taxon>
    </lineage>
</organism>
<protein>
    <submittedName>
        <fullName evidence="2">Uncharacterized protein</fullName>
    </submittedName>
</protein>
<dbReference type="Proteomes" id="UP000681967">
    <property type="component" value="Unassembled WGS sequence"/>
</dbReference>
<comment type="caution">
    <text evidence="2">The sequence shown here is derived from an EMBL/GenBank/DDBJ whole genome shotgun (WGS) entry which is preliminary data.</text>
</comment>
<dbReference type="AlphaFoldDB" id="A0A8S2MC48"/>
<reference evidence="2" key="1">
    <citation type="submission" date="2021-02" db="EMBL/GenBank/DDBJ databases">
        <authorList>
            <person name="Nowell W R."/>
        </authorList>
    </citation>
    <scope>NUCLEOTIDE SEQUENCE</scope>
</reference>
<accession>A0A8S2MC48</accession>
<dbReference type="EMBL" id="CAJOBH010003391">
    <property type="protein sequence ID" value="CAF3950422.1"/>
    <property type="molecule type" value="Genomic_DNA"/>
</dbReference>
<name>A0A8S2MC48_9BILA</name>
<sequence>MLIPQHEGITFVPTSNKPIDLSMEINMNKKAKKYLKFSKKSVQMEQEILLFDSVLFTLKTLYECRLLKNGAAVLRGICESLVNKQILIKVDRATGFGTKSVTIYIKALPNPTSDIECHKFINDLASLGNPSLTMQTVLDTCRKIKYFCKKSPIQNVFKILDQPQYKCLNLDLSPLHSASVDKRHTKSAICNMNAGQNYSYNHDLDMPLNNHALNNDTNECAVQNDSPMSLTEDNGNRCEVDDQMLNISAHTAIGKFTSVSTNDSIKLTDSDALLYENDHNDEQSNQYQEVQMNIFSINFGTPIVPFTSERDENIQSEECHNPSERIDFLTR</sequence>
<evidence type="ECO:0000313" key="2">
    <source>
        <dbReference type="EMBL" id="CAF3950422.1"/>
    </source>
</evidence>
<evidence type="ECO:0000313" key="3">
    <source>
        <dbReference type="Proteomes" id="UP000681967"/>
    </source>
</evidence>
<evidence type="ECO:0000313" key="1">
    <source>
        <dbReference type="EMBL" id="CAF3926838.1"/>
    </source>
</evidence>
<proteinExistence type="predicted"/>
<dbReference type="EMBL" id="CAJOBJ010002465">
    <property type="protein sequence ID" value="CAF3926838.1"/>
    <property type="molecule type" value="Genomic_DNA"/>
</dbReference>